<accession>A0A914PWM1</accession>
<dbReference type="InterPro" id="IPR043504">
    <property type="entry name" value="Peptidase_S1_PA_chymotrypsin"/>
</dbReference>
<proteinExistence type="inferred from homology"/>
<keyword evidence="5" id="KW-1185">Reference proteome</keyword>
<dbReference type="InterPro" id="IPR001254">
    <property type="entry name" value="Trypsin_dom"/>
</dbReference>
<dbReference type="PANTHER" id="PTHR24256">
    <property type="entry name" value="TRYPTASE-RELATED"/>
    <property type="match status" value="1"/>
</dbReference>
<protein>
    <submittedName>
        <fullName evidence="6">Peptidase S1 domain-containing protein</fullName>
    </submittedName>
</protein>
<dbReference type="WBParaSite" id="PDA_v2.g22708.t1">
    <property type="protein sequence ID" value="PDA_v2.g22708.t1"/>
    <property type="gene ID" value="PDA_v2.g22708"/>
</dbReference>
<evidence type="ECO:0000256" key="1">
    <source>
        <dbReference type="ARBA" id="ARBA00023157"/>
    </source>
</evidence>
<name>A0A914PWM1_9BILA</name>
<organism evidence="5 6">
    <name type="scientific">Panagrolaimus davidi</name>
    <dbReference type="NCBI Taxonomy" id="227884"/>
    <lineage>
        <taxon>Eukaryota</taxon>
        <taxon>Metazoa</taxon>
        <taxon>Ecdysozoa</taxon>
        <taxon>Nematoda</taxon>
        <taxon>Chromadorea</taxon>
        <taxon>Rhabditida</taxon>
        <taxon>Tylenchina</taxon>
        <taxon>Panagrolaimomorpha</taxon>
        <taxon>Panagrolaimoidea</taxon>
        <taxon>Panagrolaimidae</taxon>
        <taxon>Panagrolaimus</taxon>
    </lineage>
</organism>
<reference evidence="6" key="1">
    <citation type="submission" date="2022-11" db="UniProtKB">
        <authorList>
            <consortium name="WormBaseParasite"/>
        </authorList>
    </citation>
    <scope>IDENTIFICATION</scope>
</reference>
<keyword evidence="3" id="KW-0378">Hydrolase</keyword>
<dbReference type="InterPro" id="IPR051487">
    <property type="entry name" value="Ser/Thr_Proteases_Immune/Dev"/>
</dbReference>
<dbReference type="InterPro" id="IPR009003">
    <property type="entry name" value="Peptidase_S1_PA"/>
</dbReference>
<dbReference type="AlphaFoldDB" id="A0A914PWM1"/>
<feature type="domain" description="Peptidase S1" evidence="4">
    <location>
        <begin position="4"/>
        <end position="208"/>
    </location>
</feature>
<dbReference type="Pfam" id="PF00089">
    <property type="entry name" value="Trypsin"/>
    <property type="match status" value="1"/>
</dbReference>
<dbReference type="PRINTS" id="PR00722">
    <property type="entry name" value="CHYMOTRYPSIN"/>
</dbReference>
<dbReference type="SMART" id="SM00020">
    <property type="entry name" value="Tryp_SPc"/>
    <property type="match status" value="1"/>
</dbReference>
<evidence type="ECO:0000313" key="5">
    <source>
        <dbReference type="Proteomes" id="UP000887578"/>
    </source>
</evidence>
<dbReference type="InterPro" id="IPR001314">
    <property type="entry name" value="Peptidase_S1A"/>
</dbReference>
<dbReference type="InterPro" id="IPR018114">
    <property type="entry name" value="TRYPSIN_HIS"/>
</dbReference>
<dbReference type="PROSITE" id="PS00134">
    <property type="entry name" value="TRYPSIN_HIS"/>
    <property type="match status" value="1"/>
</dbReference>
<dbReference type="SUPFAM" id="SSF50494">
    <property type="entry name" value="Trypsin-like serine proteases"/>
    <property type="match status" value="1"/>
</dbReference>
<dbReference type="PROSITE" id="PS50240">
    <property type="entry name" value="TRYPSIN_DOM"/>
    <property type="match status" value="1"/>
</dbReference>
<dbReference type="Proteomes" id="UP000887578">
    <property type="component" value="Unplaced"/>
</dbReference>
<keyword evidence="3" id="KW-0720">Serine protease</keyword>
<dbReference type="InterPro" id="IPR033116">
    <property type="entry name" value="TRYPSIN_SER"/>
</dbReference>
<dbReference type="PROSITE" id="PS00135">
    <property type="entry name" value="TRYPSIN_SER"/>
    <property type="match status" value="1"/>
</dbReference>
<evidence type="ECO:0000256" key="2">
    <source>
        <dbReference type="ARBA" id="ARBA00024195"/>
    </source>
</evidence>
<keyword evidence="3" id="KW-0645">Protease</keyword>
<sequence>MSRIFNGTITPSDLFQFTFNLQGCTATIISERYVLTAAHCYTRLFKEAAKNKTDGYRYLFVDRDPVQLGQDPNGLKGFTKLYFPLDDELISFGLRDIAVLEYPKRINLSQIAVPVKLAKDYIEKEGDEAYIAGYGPVGHKVDEALQWKLRHSKITMIEDCFSTFVICGGNETSCALPGDSGGPMLIYRNNQWYQIGVSALSGAYGMSF</sequence>
<dbReference type="GO" id="GO:0004252">
    <property type="term" value="F:serine-type endopeptidase activity"/>
    <property type="evidence" value="ECO:0007669"/>
    <property type="project" value="InterPro"/>
</dbReference>
<evidence type="ECO:0000313" key="6">
    <source>
        <dbReference type="WBParaSite" id="PDA_v2.g22708.t1"/>
    </source>
</evidence>
<evidence type="ECO:0000259" key="4">
    <source>
        <dbReference type="PROSITE" id="PS50240"/>
    </source>
</evidence>
<evidence type="ECO:0000256" key="3">
    <source>
        <dbReference type="RuleBase" id="RU363034"/>
    </source>
</evidence>
<dbReference type="GO" id="GO:0006508">
    <property type="term" value="P:proteolysis"/>
    <property type="evidence" value="ECO:0007669"/>
    <property type="project" value="UniProtKB-KW"/>
</dbReference>
<keyword evidence="1" id="KW-1015">Disulfide bond</keyword>
<dbReference type="Gene3D" id="2.40.10.10">
    <property type="entry name" value="Trypsin-like serine proteases"/>
    <property type="match status" value="1"/>
</dbReference>
<comment type="similarity">
    <text evidence="2">Belongs to the peptidase S1 family. CLIP subfamily.</text>
</comment>